<comment type="catalytic activity">
    <reaction evidence="7">
        <text>L-threonyl-[protein] + ATP = O-phospho-L-threonyl-[protein] + ADP + H(+)</text>
        <dbReference type="Rhea" id="RHEA:46608"/>
        <dbReference type="Rhea" id="RHEA-COMP:11060"/>
        <dbReference type="Rhea" id="RHEA-COMP:11605"/>
        <dbReference type="ChEBI" id="CHEBI:15378"/>
        <dbReference type="ChEBI" id="CHEBI:30013"/>
        <dbReference type="ChEBI" id="CHEBI:30616"/>
        <dbReference type="ChEBI" id="CHEBI:61977"/>
        <dbReference type="ChEBI" id="CHEBI:456216"/>
        <dbReference type="EC" id="2.7.11.1"/>
    </reaction>
</comment>
<organism evidence="12 13">
    <name type="scientific">Mycobacterium terramassiliense</name>
    <dbReference type="NCBI Taxonomy" id="1841859"/>
    <lineage>
        <taxon>Bacteria</taxon>
        <taxon>Bacillati</taxon>
        <taxon>Actinomycetota</taxon>
        <taxon>Actinomycetes</taxon>
        <taxon>Mycobacteriales</taxon>
        <taxon>Mycobacteriaceae</taxon>
        <taxon>Mycobacterium</taxon>
    </lineage>
</organism>
<comment type="catalytic activity">
    <reaction evidence="8">
        <text>L-seryl-[protein] + ATP = O-phospho-L-seryl-[protein] + ADP + H(+)</text>
        <dbReference type="Rhea" id="RHEA:17989"/>
        <dbReference type="Rhea" id="RHEA-COMP:9863"/>
        <dbReference type="Rhea" id="RHEA-COMP:11604"/>
        <dbReference type="ChEBI" id="CHEBI:15378"/>
        <dbReference type="ChEBI" id="CHEBI:29999"/>
        <dbReference type="ChEBI" id="CHEBI:30616"/>
        <dbReference type="ChEBI" id="CHEBI:83421"/>
        <dbReference type="ChEBI" id="CHEBI:456216"/>
        <dbReference type="EC" id="2.7.11.1"/>
    </reaction>
</comment>
<keyword evidence="10" id="KW-0472">Membrane</keyword>
<evidence type="ECO:0000256" key="3">
    <source>
        <dbReference type="ARBA" id="ARBA00022679"/>
    </source>
</evidence>
<evidence type="ECO:0000256" key="4">
    <source>
        <dbReference type="ARBA" id="ARBA00022741"/>
    </source>
</evidence>
<dbReference type="Gene3D" id="3.10.310.50">
    <property type="match status" value="1"/>
</dbReference>
<dbReference type="EC" id="2.7.11.1" evidence="1"/>
<evidence type="ECO:0000256" key="5">
    <source>
        <dbReference type="ARBA" id="ARBA00022777"/>
    </source>
</evidence>
<dbReference type="InterPro" id="IPR007621">
    <property type="entry name" value="TPM_dom"/>
</dbReference>
<dbReference type="InterPro" id="IPR011009">
    <property type="entry name" value="Kinase-like_dom_sf"/>
</dbReference>
<keyword evidence="2" id="KW-0723">Serine/threonine-protein kinase</keyword>
<dbReference type="Pfam" id="PF00069">
    <property type="entry name" value="Pkinase"/>
    <property type="match status" value="1"/>
</dbReference>
<dbReference type="Pfam" id="PF04536">
    <property type="entry name" value="TPM_phosphatase"/>
    <property type="match status" value="1"/>
</dbReference>
<evidence type="ECO:0000256" key="8">
    <source>
        <dbReference type="ARBA" id="ARBA00048679"/>
    </source>
</evidence>
<dbReference type="FunFam" id="3.30.200.20:FF:000035">
    <property type="entry name" value="Serine/threonine protein kinase Stk1"/>
    <property type="match status" value="1"/>
</dbReference>
<dbReference type="Gene3D" id="3.30.200.20">
    <property type="entry name" value="Phosphorylase Kinase, domain 1"/>
    <property type="match status" value="1"/>
</dbReference>
<dbReference type="GO" id="GO:0005524">
    <property type="term" value="F:ATP binding"/>
    <property type="evidence" value="ECO:0007669"/>
    <property type="project" value="UniProtKB-KW"/>
</dbReference>
<dbReference type="GO" id="GO:0004674">
    <property type="term" value="F:protein serine/threonine kinase activity"/>
    <property type="evidence" value="ECO:0007669"/>
    <property type="project" value="UniProtKB-KW"/>
</dbReference>
<keyword evidence="4" id="KW-0547">Nucleotide-binding</keyword>
<proteinExistence type="predicted"/>
<evidence type="ECO:0000256" key="9">
    <source>
        <dbReference type="SAM" id="MobiDB-lite"/>
    </source>
</evidence>
<dbReference type="InterPro" id="IPR008271">
    <property type="entry name" value="Ser/Thr_kinase_AS"/>
</dbReference>
<feature type="domain" description="Protein kinase" evidence="11">
    <location>
        <begin position="24"/>
        <end position="289"/>
    </location>
</feature>
<accession>A0A2U3N728</accession>
<evidence type="ECO:0000256" key="10">
    <source>
        <dbReference type="SAM" id="Phobius"/>
    </source>
</evidence>
<protein>
    <recommendedName>
        <fullName evidence="1">non-specific serine/threonine protein kinase</fullName>
        <ecNumber evidence="1">2.7.11.1</ecNumber>
    </recommendedName>
</protein>
<dbReference type="InterPro" id="IPR000719">
    <property type="entry name" value="Prot_kinase_dom"/>
</dbReference>
<dbReference type="OrthoDB" id="9762169at2"/>
<evidence type="ECO:0000313" key="13">
    <source>
        <dbReference type="Proteomes" id="UP000241595"/>
    </source>
</evidence>
<dbReference type="SMART" id="SM00220">
    <property type="entry name" value="S_TKc"/>
    <property type="match status" value="1"/>
</dbReference>
<keyword evidence="5 12" id="KW-0418">Kinase</keyword>
<dbReference type="PANTHER" id="PTHR43289">
    <property type="entry name" value="MITOGEN-ACTIVATED PROTEIN KINASE KINASE KINASE 20-RELATED"/>
    <property type="match status" value="1"/>
</dbReference>
<keyword evidence="10" id="KW-0812">Transmembrane</keyword>
<evidence type="ECO:0000256" key="2">
    <source>
        <dbReference type="ARBA" id="ARBA00022527"/>
    </source>
</evidence>
<evidence type="ECO:0000256" key="7">
    <source>
        <dbReference type="ARBA" id="ARBA00047899"/>
    </source>
</evidence>
<dbReference type="PROSITE" id="PS50011">
    <property type="entry name" value="PROTEIN_KINASE_DOM"/>
    <property type="match status" value="1"/>
</dbReference>
<feature type="region of interest" description="Disordered" evidence="9">
    <location>
        <begin position="360"/>
        <end position="392"/>
    </location>
</feature>
<dbReference type="PANTHER" id="PTHR43289:SF6">
    <property type="entry name" value="SERINE_THREONINE-PROTEIN KINASE NEKL-3"/>
    <property type="match status" value="1"/>
</dbReference>
<name>A0A2U3N728_9MYCO</name>
<dbReference type="PROSITE" id="PS00108">
    <property type="entry name" value="PROTEIN_KINASE_ST"/>
    <property type="match status" value="1"/>
</dbReference>
<evidence type="ECO:0000259" key="11">
    <source>
        <dbReference type="PROSITE" id="PS50011"/>
    </source>
</evidence>
<dbReference type="Gene3D" id="1.10.510.10">
    <property type="entry name" value="Transferase(Phosphotransferase) domain 1"/>
    <property type="match status" value="1"/>
</dbReference>
<dbReference type="SUPFAM" id="SSF56112">
    <property type="entry name" value="Protein kinase-like (PK-like)"/>
    <property type="match status" value="1"/>
</dbReference>
<feature type="transmembrane region" description="Helical" evidence="10">
    <location>
        <begin position="331"/>
        <end position="351"/>
    </location>
</feature>
<dbReference type="AlphaFoldDB" id="A0A2U3N728"/>
<dbReference type="STRING" id="1841859.GCA_900157385_00789"/>
<dbReference type="CDD" id="cd14014">
    <property type="entry name" value="STKc_PknB_like"/>
    <property type="match status" value="1"/>
</dbReference>
<evidence type="ECO:0000256" key="1">
    <source>
        <dbReference type="ARBA" id="ARBA00012513"/>
    </source>
</evidence>
<keyword evidence="6" id="KW-0067">ATP-binding</keyword>
<feature type="compositionally biased region" description="Low complexity" evidence="9">
    <location>
        <begin position="363"/>
        <end position="390"/>
    </location>
</feature>
<sequence length="518" mass="54777">MPKSDAGAGGRSDGLTEGQVFAGYTIIRRLGSGGMGQVYLAQHPRLPRRDALKILPRELTANDEFRQRFNREADLAASLYNEHIVGIHDRGEYDGQLWISMDYVEGTDAARLQRTKYPSGMPKADVVEIISAVADALDYAHERGLLHRDVKPANILLTEASPRRRILLADFGIARELGDISGLTATNMLVGTTAYCAPEQLQGADLDGRADQYALGCTAFDLLAGSAPFRHSNPAVVITQHLSAPPPSISERRPELADLDGPLAKALAKKPEERYPTCAEFAAALSSQLRTAASEVTAGATEVIPAPTEVIAKPRGAPPAPKARAGSRGPAVAIGALVAVAVVAVGAYFGVRALGARHHQHNNATAPAQSAAPPAPGGATAPPGNAGPSAIKLSGQITDQVGVLGPLEYDAVNRALTRLYNGRGTRLWVVYVQNFGGLKPFKWAENAMVANNFTDSDAILAIATEGPAFSFRVPNAVITGKAIDLEMIRRDRISPAVFRHEWARAAIAAAQGLDVAPG</sequence>
<dbReference type="RefSeq" id="WP_077098061.1">
    <property type="nucleotide sequence ID" value="NZ_LT717698.1"/>
</dbReference>
<evidence type="ECO:0000313" key="12">
    <source>
        <dbReference type="EMBL" id="SPM27316.1"/>
    </source>
</evidence>
<evidence type="ECO:0000256" key="6">
    <source>
        <dbReference type="ARBA" id="ARBA00022840"/>
    </source>
</evidence>
<dbReference type="GO" id="GO:0080090">
    <property type="term" value="P:regulation of primary metabolic process"/>
    <property type="evidence" value="ECO:0007669"/>
    <property type="project" value="UniProtKB-ARBA"/>
</dbReference>
<keyword evidence="13" id="KW-1185">Reference proteome</keyword>
<keyword evidence="10" id="KW-1133">Transmembrane helix</keyword>
<dbReference type="Proteomes" id="UP000241595">
    <property type="component" value="Unassembled WGS sequence"/>
</dbReference>
<reference evidence="12 13" key="1">
    <citation type="submission" date="2017-01" db="EMBL/GenBank/DDBJ databases">
        <authorList>
            <consortium name="Urmite Genomes"/>
        </authorList>
    </citation>
    <scope>NUCLEOTIDE SEQUENCE [LARGE SCALE GENOMIC DNA]</scope>
    <source>
        <strain evidence="12 13">AB308</strain>
    </source>
</reference>
<dbReference type="EMBL" id="FTRV01000009">
    <property type="protein sequence ID" value="SPM27316.1"/>
    <property type="molecule type" value="Genomic_DNA"/>
</dbReference>
<keyword evidence="3" id="KW-0808">Transferase</keyword>
<gene>
    <name evidence="12" type="ORF">MTAB308_793</name>
</gene>